<dbReference type="Proteomes" id="UP000663836">
    <property type="component" value="Unassembled WGS sequence"/>
</dbReference>
<protein>
    <submittedName>
        <fullName evidence="7">Uncharacterized protein</fullName>
    </submittedName>
</protein>
<dbReference type="Gene3D" id="1.20.5.1160">
    <property type="entry name" value="Vasodilator-stimulated phosphoprotein"/>
    <property type="match status" value="1"/>
</dbReference>
<feature type="region of interest" description="Disordered" evidence="4">
    <location>
        <begin position="439"/>
        <end position="511"/>
    </location>
</feature>
<gene>
    <name evidence="8" type="ORF">JBS370_LOCUS21713</name>
    <name evidence="7" type="ORF">ZHD862_LOCUS18945</name>
</gene>
<dbReference type="PANTHER" id="PTHR45721">
    <property type="entry name" value="LAMIN DM0-RELATED"/>
    <property type="match status" value="1"/>
</dbReference>
<dbReference type="Proteomes" id="UP000663864">
    <property type="component" value="Unassembled WGS sequence"/>
</dbReference>
<dbReference type="InterPro" id="IPR036415">
    <property type="entry name" value="Lamin_tail_dom_sf"/>
</dbReference>
<dbReference type="GO" id="GO:0005652">
    <property type="term" value="C:nuclear lamina"/>
    <property type="evidence" value="ECO:0007669"/>
    <property type="project" value="TreeGrafter"/>
</dbReference>
<evidence type="ECO:0000259" key="5">
    <source>
        <dbReference type="PROSITE" id="PS51841"/>
    </source>
</evidence>
<feature type="domain" description="IF rod" evidence="6">
    <location>
        <begin position="83"/>
        <end position="439"/>
    </location>
</feature>
<dbReference type="AlphaFoldDB" id="A0A814R1F6"/>
<keyword evidence="1" id="KW-0403">Intermediate filament</keyword>
<comment type="caution">
    <text evidence="7">The sequence shown here is derived from an EMBL/GenBank/DDBJ whole genome shotgun (WGS) entry which is preliminary data.</text>
</comment>
<evidence type="ECO:0000313" key="8">
    <source>
        <dbReference type="EMBL" id="CAF3917077.1"/>
    </source>
</evidence>
<dbReference type="PROSITE" id="PS51841">
    <property type="entry name" value="LTD"/>
    <property type="match status" value="1"/>
</dbReference>
<dbReference type="GO" id="GO:0051664">
    <property type="term" value="P:nuclear pore localization"/>
    <property type="evidence" value="ECO:0007669"/>
    <property type="project" value="TreeGrafter"/>
</dbReference>
<dbReference type="Gene3D" id="2.60.40.1260">
    <property type="entry name" value="Lamin Tail domain"/>
    <property type="match status" value="1"/>
</dbReference>
<dbReference type="PANTHER" id="PTHR45721:SF12">
    <property type="entry name" value="INTERMEDIATE FILAMENT PROTEIN IFA-1"/>
    <property type="match status" value="1"/>
</dbReference>
<dbReference type="GO" id="GO:0006998">
    <property type="term" value="P:nuclear envelope organization"/>
    <property type="evidence" value="ECO:0007669"/>
    <property type="project" value="TreeGrafter"/>
</dbReference>
<feature type="coiled-coil region" evidence="3">
    <location>
        <begin position="73"/>
        <end position="121"/>
    </location>
</feature>
<dbReference type="GO" id="GO:0005200">
    <property type="term" value="F:structural constituent of cytoskeleton"/>
    <property type="evidence" value="ECO:0007669"/>
    <property type="project" value="TreeGrafter"/>
</dbReference>
<evidence type="ECO:0000256" key="4">
    <source>
        <dbReference type="SAM" id="MobiDB-lite"/>
    </source>
</evidence>
<feature type="compositionally biased region" description="Polar residues" evidence="4">
    <location>
        <begin position="1"/>
        <end position="16"/>
    </location>
</feature>
<dbReference type="GO" id="GO:0090435">
    <property type="term" value="P:protein localization to nuclear envelope"/>
    <property type="evidence" value="ECO:0007669"/>
    <property type="project" value="TreeGrafter"/>
</dbReference>
<evidence type="ECO:0000256" key="3">
    <source>
        <dbReference type="SAM" id="Coils"/>
    </source>
</evidence>
<evidence type="ECO:0000256" key="2">
    <source>
        <dbReference type="ARBA" id="ARBA00023054"/>
    </source>
</evidence>
<evidence type="ECO:0000259" key="6">
    <source>
        <dbReference type="PROSITE" id="PS51842"/>
    </source>
</evidence>
<feature type="domain" description="LTD" evidence="5">
    <location>
        <begin position="504"/>
        <end position="624"/>
    </location>
</feature>
<dbReference type="EMBL" id="CAJOBD010002916">
    <property type="protein sequence ID" value="CAF3917077.1"/>
    <property type="molecule type" value="Genomic_DNA"/>
</dbReference>
<dbReference type="SMART" id="SM01391">
    <property type="entry name" value="Filament"/>
    <property type="match status" value="1"/>
</dbReference>
<feature type="compositionally biased region" description="Polar residues" evidence="4">
    <location>
        <begin position="24"/>
        <end position="42"/>
    </location>
</feature>
<dbReference type="Pfam" id="PF00038">
    <property type="entry name" value="Filament"/>
    <property type="match status" value="1"/>
</dbReference>
<dbReference type="SUPFAM" id="SSF74853">
    <property type="entry name" value="Lamin A/C globular tail domain"/>
    <property type="match status" value="1"/>
</dbReference>
<dbReference type="PROSITE" id="PS51842">
    <property type="entry name" value="IF_ROD_2"/>
    <property type="match status" value="1"/>
</dbReference>
<sequence length="625" mass="71275">MSSTNRENIINRSSRGGTERNEIRNNNPYGNLSPKPQQSDDSTLIRRTLVERGLRPVGDGNIANTSSSTSAAITAIAKQREDEQRELQDLNAKFAVYLDRVQYLEDYNQRLSADLHDLKQEWGGDMSQLQVTYGPQLQALRIELDKTIRDQALQELQLKRYDYDIWHIQEQIASLDSGFDSHKLNILKQELEASYIGFEQLKNLYDKTFNDLENLKNLMDGLVKEVDGLKNELDNEQLERLMIENELQTLNEDLAFQNAVYQVQREELLSLNTPTLDLSAFYRAELAHAISDIRRDFEVLSQSQTNELEAYYKIKTEQVREEIETENERKRLLANESTIDVMDTAHLTSSLRDGQNELISLQKENRDLQIQFDAIIDDLEKIQNERLREKESIDRELALIREQTADKKDLIDAILQNNVSLRFELSTYRGLLQAEEQHLNRMEQEPQTHSLSSPGLSSGLPSGLSSGLPSGLSSGLPLGLPSGLSSSKQNQEIPNRDRSNSGTKKMTVQKTARGPISFESVDLETDSVILVNEKYSGNEQSFLNWSIRRQIDQKPEIVYQFPSTFSLRPRQTIRIFSKHSAPSASSLGDNLVADKVNTWGIGQHMVTRLIDSNNEEKAIITQIFQ</sequence>
<keyword evidence="2 3" id="KW-0175">Coiled coil</keyword>
<evidence type="ECO:0000313" key="9">
    <source>
        <dbReference type="Proteomes" id="UP000663864"/>
    </source>
</evidence>
<name>A0A814R1F6_9BILA</name>
<dbReference type="GO" id="GO:0005882">
    <property type="term" value="C:intermediate filament"/>
    <property type="evidence" value="ECO:0007669"/>
    <property type="project" value="UniProtKB-KW"/>
</dbReference>
<dbReference type="SUPFAM" id="SSF64593">
    <property type="entry name" value="Intermediate filament protein, coiled coil region"/>
    <property type="match status" value="1"/>
</dbReference>
<dbReference type="GO" id="GO:0031507">
    <property type="term" value="P:heterochromatin formation"/>
    <property type="evidence" value="ECO:0007669"/>
    <property type="project" value="TreeGrafter"/>
</dbReference>
<evidence type="ECO:0000256" key="1">
    <source>
        <dbReference type="ARBA" id="ARBA00022754"/>
    </source>
</evidence>
<feature type="compositionally biased region" description="Low complexity" evidence="4">
    <location>
        <begin position="450"/>
        <end position="487"/>
    </location>
</feature>
<feature type="coiled-coil region" evidence="3">
    <location>
        <begin position="198"/>
        <end position="253"/>
    </location>
</feature>
<feature type="compositionally biased region" description="Polar residues" evidence="4">
    <location>
        <begin position="500"/>
        <end position="510"/>
    </location>
</feature>
<evidence type="ECO:0000313" key="7">
    <source>
        <dbReference type="EMBL" id="CAF1127241.1"/>
    </source>
</evidence>
<organism evidence="7 9">
    <name type="scientific">Rotaria sordida</name>
    <dbReference type="NCBI Taxonomy" id="392033"/>
    <lineage>
        <taxon>Eukaryota</taxon>
        <taxon>Metazoa</taxon>
        <taxon>Spiralia</taxon>
        <taxon>Gnathifera</taxon>
        <taxon>Rotifera</taxon>
        <taxon>Eurotatoria</taxon>
        <taxon>Bdelloidea</taxon>
        <taxon>Philodinida</taxon>
        <taxon>Philodinidae</taxon>
        <taxon>Rotaria</taxon>
    </lineage>
</organism>
<reference evidence="7" key="1">
    <citation type="submission" date="2021-02" db="EMBL/GenBank/DDBJ databases">
        <authorList>
            <person name="Nowell W R."/>
        </authorList>
    </citation>
    <scope>NUCLEOTIDE SEQUENCE</scope>
</reference>
<dbReference type="InterPro" id="IPR039008">
    <property type="entry name" value="IF_rod_dom"/>
</dbReference>
<feature type="region of interest" description="Disordered" evidence="4">
    <location>
        <begin position="1"/>
        <end position="42"/>
    </location>
</feature>
<dbReference type="EMBL" id="CAJNOT010001007">
    <property type="protein sequence ID" value="CAF1127241.1"/>
    <property type="molecule type" value="Genomic_DNA"/>
</dbReference>
<accession>A0A814R1F6</accession>
<dbReference type="InterPro" id="IPR001322">
    <property type="entry name" value="Lamin_tail_dom"/>
</dbReference>
<proteinExistence type="predicted"/>
<feature type="coiled-coil region" evidence="3">
    <location>
        <begin position="316"/>
        <end position="385"/>
    </location>
</feature>
<dbReference type="GO" id="GO:0007097">
    <property type="term" value="P:nuclear migration"/>
    <property type="evidence" value="ECO:0007669"/>
    <property type="project" value="TreeGrafter"/>
</dbReference>